<accession>A0A0G4EM45</accession>
<name>A0A0G4EM45_VITBC</name>
<dbReference type="InterPro" id="IPR040346">
    <property type="entry name" value="GEX1/Brambleberry"/>
</dbReference>
<keyword evidence="2" id="KW-1133">Transmembrane helix</keyword>
<evidence type="ECO:0000256" key="3">
    <source>
        <dbReference type="SAM" id="SignalP"/>
    </source>
</evidence>
<feature type="region of interest" description="Disordered" evidence="1">
    <location>
        <begin position="542"/>
        <end position="567"/>
    </location>
</feature>
<keyword evidence="2" id="KW-0472">Membrane</keyword>
<proteinExistence type="predicted"/>
<feature type="signal peptide" evidence="3">
    <location>
        <begin position="1"/>
        <end position="18"/>
    </location>
</feature>
<feature type="chain" id="PRO_5005187309" description="t-SNARE coiled-coil homology domain-containing protein" evidence="3">
    <location>
        <begin position="19"/>
        <end position="567"/>
    </location>
</feature>
<evidence type="ECO:0000313" key="4">
    <source>
        <dbReference type="EMBL" id="CEL98034.1"/>
    </source>
</evidence>
<reference evidence="4 5" key="1">
    <citation type="submission" date="2014-11" db="EMBL/GenBank/DDBJ databases">
        <authorList>
            <person name="Zhu J."/>
            <person name="Qi W."/>
            <person name="Song R."/>
        </authorList>
    </citation>
    <scope>NUCLEOTIDE SEQUENCE [LARGE SCALE GENOMIC DNA]</scope>
</reference>
<dbReference type="InParanoid" id="A0A0G4EM45"/>
<dbReference type="EMBL" id="CDMY01000261">
    <property type="protein sequence ID" value="CEL98034.1"/>
    <property type="molecule type" value="Genomic_DNA"/>
</dbReference>
<dbReference type="VEuPathDB" id="CryptoDB:Vbra_7811"/>
<keyword evidence="5" id="KW-1185">Reference proteome</keyword>
<evidence type="ECO:0000256" key="2">
    <source>
        <dbReference type="SAM" id="Phobius"/>
    </source>
</evidence>
<dbReference type="Proteomes" id="UP000041254">
    <property type="component" value="Unassembled WGS sequence"/>
</dbReference>
<feature type="transmembrane region" description="Helical" evidence="2">
    <location>
        <begin position="304"/>
        <end position="321"/>
    </location>
</feature>
<dbReference type="AlphaFoldDB" id="A0A0G4EM45"/>
<evidence type="ECO:0000256" key="1">
    <source>
        <dbReference type="SAM" id="MobiDB-lite"/>
    </source>
</evidence>
<keyword evidence="2" id="KW-0812">Transmembrane</keyword>
<gene>
    <name evidence="4" type="ORF">Vbra_7811</name>
</gene>
<protein>
    <recommendedName>
        <fullName evidence="6">t-SNARE coiled-coil homology domain-containing protein</fullName>
    </recommendedName>
</protein>
<sequence length="567" mass="64353">MRLLAVVLTFLAAARCYGTSTTDEGPSTDPSGGEIVHWESAVELAGGSGGAKEAMEAGKQQFEKLIQRIRPGDTTEAQSKTGECFNQFVARMRTVDCKNMSWNTRHLLTFRALHCFNLDDRHRQNLMRQECWDANLQEGKDKAALITRCRTQLDNLDKSNFLQMEGQIQNMCYFLAHKNYQRELAENLQGMSFALDYSARFLQHMHETSRQQYDEFQQHHQRTLEAGMAREEQLRRHHEEREQKIMASNEKRDEKIMEGMEAFASRQGQNLGQLNDKMDNIIGKTDSVLMSFDKVLHVMSRGSYFLYVALFFLALLPIHYYNPRFIIWWAVYALILEPMNNFYYTHYAATRIPTDDRTGDPAEYFVYLISPYAHPGTFTGVVRCVFIAIAAVYFVLDHLHKRQQRAHEAAEQRRVVREAMDEREDWWDPPASPDEVSSFTKPMRDDIAGHSGHFLRVEGNKWVMVDKDNRKVWENPLPCEPEPIVAAKSTKQTAPTVSTVRTTRAMAGAGKEVEGGLGMGMGLVVVAPKDPCVAAQTVITSEDKAQQKGGKGGAKLSSAPAHLKKSA</sequence>
<organism evidence="4 5">
    <name type="scientific">Vitrella brassicaformis (strain CCMP3155)</name>
    <dbReference type="NCBI Taxonomy" id="1169540"/>
    <lineage>
        <taxon>Eukaryota</taxon>
        <taxon>Sar</taxon>
        <taxon>Alveolata</taxon>
        <taxon>Colpodellida</taxon>
        <taxon>Vitrellaceae</taxon>
        <taxon>Vitrella</taxon>
    </lineage>
</organism>
<feature type="transmembrane region" description="Helical" evidence="2">
    <location>
        <begin position="326"/>
        <end position="344"/>
    </location>
</feature>
<dbReference type="PANTHER" id="PTHR33538:SF2">
    <property type="entry name" value="PROTEIN GAMETE EXPRESSED 1"/>
    <property type="match status" value="1"/>
</dbReference>
<dbReference type="PANTHER" id="PTHR33538">
    <property type="entry name" value="PROTEIN GAMETE EXPRESSED 1"/>
    <property type="match status" value="1"/>
</dbReference>
<evidence type="ECO:0000313" key="5">
    <source>
        <dbReference type="Proteomes" id="UP000041254"/>
    </source>
</evidence>
<evidence type="ECO:0008006" key="6">
    <source>
        <dbReference type="Google" id="ProtNLM"/>
    </source>
</evidence>
<keyword evidence="3" id="KW-0732">Signal</keyword>
<feature type="transmembrane region" description="Helical" evidence="2">
    <location>
        <begin position="364"/>
        <end position="396"/>
    </location>
</feature>